<evidence type="ECO:0000313" key="2">
    <source>
        <dbReference type="Proteomes" id="UP000251241"/>
    </source>
</evidence>
<name>A0A2X2JTH8_SPHMU</name>
<accession>A0A2X2JTH8</accession>
<gene>
    <name evidence="1" type="ORF">NCTC11343_05850</name>
</gene>
<protein>
    <submittedName>
        <fullName evidence="1">Uncharacterized protein</fullName>
    </submittedName>
</protein>
<sequence>MTMPSIINHYNIFRSVEINGSSALVTHQEML</sequence>
<organism evidence="1 2">
    <name type="scientific">Sphingobacterium multivorum</name>
    <dbReference type="NCBI Taxonomy" id="28454"/>
    <lineage>
        <taxon>Bacteria</taxon>
        <taxon>Pseudomonadati</taxon>
        <taxon>Bacteroidota</taxon>
        <taxon>Sphingobacteriia</taxon>
        <taxon>Sphingobacteriales</taxon>
        <taxon>Sphingobacteriaceae</taxon>
        <taxon>Sphingobacterium</taxon>
    </lineage>
</organism>
<dbReference type="EMBL" id="UAUU01000011">
    <property type="protein sequence ID" value="SPZ95231.1"/>
    <property type="molecule type" value="Genomic_DNA"/>
</dbReference>
<dbReference type="Proteomes" id="UP000251241">
    <property type="component" value="Unassembled WGS sequence"/>
</dbReference>
<evidence type="ECO:0000313" key="1">
    <source>
        <dbReference type="EMBL" id="SPZ95231.1"/>
    </source>
</evidence>
<proteinExistence type="predicted"/>
<reference evidence="1 2" key="1">
    <citation type="submission" date="2018-06" db="EMBL/GenBank/DDBJ databases">
        <authorList>
            <consortium name="Pathogen Informatics"/>
            <person name="Doyle S."/>
        </authorList>
    </citation>
    <scope>NUCLEOTIDE SEQUENCE [LARGE SCALE GENOMIC DNA]</scope>
    <source>
        <strain evidence="1 2">NCTC11343</strain>
    </source>
</reference>
<dbReference type="AlphaFoldDB" id="A0A2X2JTH8"/>